<accession>A0A6S7IDN3</accession>
<dbReference type="OrthoDB" id="10037933at2759"/>
<dbReference type="GO" id="GO:0046983">
    <property type="term" value="F:protein dimerization activity"/>
    <property type="evidence" value="ECO:0007669"/>
    <property type="project" value="InterPro"/>
</dbReference>
<sequence>MAGVQALKDNLQQQRDGYDVFFEQISEKAAVLSMVKEPTIPRPHKVLRRLHDGDAEQHHFESEKSMFRAQYFEAIDACLSELNRRFDEKSYEPLRQIEDAFLNAANRELFEFNDTLRKTYSNRIDFDQVTAELKLLPSLMRQCLPDVKRATSLDTEISVANNGQNRVILPSVVRLIQIYLLAPMSAASAERSFSVQRQIKSYLRNTMSERRYNNLLVLNIHKEKTDSIDLIKLAREFVQKNDRRLKYFGKF</sequence>
<dbReference type="EMBL" id="CACRXK020009337">
    <property type="protein sequence ID" value="CAB4016964.1"/>
    <property type="molecule type" value="Genomic_DNA"/>
</dbReference>
<dbReference type="InterPro" id="IPR052958">
    <property type="entry name" value="IFN-induced_PKR_regulator"/>
</dbReference>
<proteinExistence type="predicted"/>
<evidence type="ECO:0000313" key="1">
    <source>
        <dbReference type="EMBL" id="CAB4016964.1"/>
    </source>
</evidence>
<dbReference type="Proteomes" id="UP001152795">
    <property type="component" value="Unassembled WGS sequence"/>
</dbReference>
<reference evidence="1" key="1">
    <citation type="submission" date="2020-04" db="EMBL/GenBank/DDBJ databases">
        <authorList>
            <person name="Alioto T."/>
            <person name="Alioto T."/>
            <person name="Gomez Garrido J."/>
        </authorList>
    </citation>
    <scope>NUCLEOTIDE SEQUENCE</scope>
    <source>
        <strain evidence="1">A484AB</strain>
    </source>
</reference>
<gene>
    <name evidence="1" type="ORF">PACLA_8A067260</name>
</gene>
<dbReference type="PANTHER" id="PTHR46289:SF17">
    <property type="entry name" value="HAT C-TERMINAL DIMERISATION DOMAIN-CONTAINING PROTEIN"/>
    <property type="match status" value="1"/>
</dbReference>
<dbReference type="AlphaFoldDB" id="A0A6S7IDN3"/>
<name>A0A6S7IDN3_PARCT</name>
<evidence type="ECO:0000313" key="2">
    <source>
        <dbReference type="Proteomes" id="UP001152795"/>
    </source>
</evidence>
<dbReference type="Pfam" id="PF05699">
    <property type="entry name" value="Dimer_Tnp_hAT"/>
    <property type="match status" value="1"/>
</dbReference>
<dbReference type="InterPro" id="IPR008906">
    <property type="entry name" value="HATC_C_dom"/>
</dbReference>
<comment type="caution">
    <text evidence="1">The sequence shown here is derived from an EMBL/GenBank/DDBJ whole genome shotgun (WGS) entry which is preliminary data.</text>
</comment>
<keyword evidence="2" id="KW-1185">Reference proteome</keyword>
<protein>
    <submittedName>
        <fullName evidence="1">Zinc finger MYM-type 1-like</fullName>
    </submittedName>
</protein>
<organism evidence="1 2">
    <name type="scientific">Paramuricea clavata</name>
    <name type="common">Red gorgonian</name>
    <name type="synonym">Violescent sea-whip</name>
    <dbReference type="NCBI Taxonomy" id="317549"/>
    <lineage>
        <taxon>Eukaryota</taxon>
        <taxon>Metazoa</taxon>
        <taxon>Cnidaria</taxon>
        <taxon>Anthozoa</taxon>
        <taxon>Octocorallia</taxon>
        <taxon>Malacalcyonacea</taxon>
        <taxon>Plexauridae</taxon>
        <taxon>Paramuricea</taxon>
    </lineage>
</organism>
<dbReference type="PANTHER" id="PTHR46289">
    <property type="entry name" value="52 KDA REPRESSOR OF THE INHIBITOR OF THE PROTEIN KINASE-LIKE PROTEIN-RELATED"/>
    <property type="match status" value="1"/>
</dbReference>